<comment type="caution">
    <text evidence="2">The sequence shown here is derived from an EMBL/GenBank/DDBJ whole genome shotgun (WGS) entry which is preliminary data.</text>
</comment>
<evidence type="ECO:0000313" key="3">
    <source>
        <dbReference type="Proteomes" id="UP001590950"/>
    </source>
</evidence>
<reference evidence="2 3" key="1">
    <citation type="submission" date="2024-09" db="EMBL/GenBank/DDBJ databases">
        <title>Rethinking Asexuality: The Enigmatic Case of Functional Sexual Genes in Lepraria (Stereocaulaceae).</title>
        <authorList>
            <person name="Doellman M."/>
            <person name="Sun Y."/>
            <person name="Barcenas-Pena A."/>
            <person name="Lumbsch H.T."/>
            <person name="Grewe F."/>
        </authorList>
    </citation>
    <scope>NUCLEOTIDE SEQUENCE [LARGE SCALE GENOMIC DNA]</scope>
    <source>
        <strain evidence="2 3">Mercado 3170</strain>
    </source>
</reference>
<protein>
    <submittedName>
        <fullName evidence="2">Uncharacterized protein</fullName>
    </submittedName>
</protein>
<feature type="region of interest" description="Disordered" evidence="1">
    <location>
        <begin position="275"/>
        <end position="294"/>
    </location>
</feature>
<proteinExistence type="predicted"/>
<dbReference type="PANTHER" id="PTHR35179">
    <property type="entry name" value="PROTEIN CBG02620"/>
    <property type="match status" value="1"/>
</dbReference>
<organism evidence="2 3">
    <name type="scientific">Stereocaulon virgatum</name>
    <dbReference type="NCBI Taxonomy" id="373712"/>
    <lineage>
        <taxon>Eukaryota</taxon>
        <taxon>Fungi</taxon>
        <taxon>Dikarya</taxon>
        <taxon>Ascomycota</taxon>
        <taxon>Pezizomycotina</taxon>
        <taxon>Lecanoromycetes</taxon>
        <taxon>OSLEUM clade</taxon>
        <taxon>Lecanoromycetidae</taxon>
        <taxon>Lecanorales</taxon>
        <taxon>Lecanorineae</taxon>
        <taxon>Stereocaulaceae</taxon>
        <taxon>Stereocaulon</taxon>
    </lineage>
</organism>
<sequence>MACNIDIPRPTSSDENDSGSAKIEGFKVVASYNWLDEPTPTILVQLPAAAQGSTSHHRIVTYEFGGMRFLVRYAVDAYLHGRAEALMRTEGIQIARLGPLVDWALSRGLSAAAPSSTLPHTTPVTVITGGHNIPHASTLELVTRAKNSKTPFRLQSKLSSLWISQTQNLVTAFHQNAHTGRSKFYGARYDDVKVEDVGIMVNEWEGANQMTLRKLITCLKRLIEVAKELKGACIVHHEGTGAGSLRISFGEVPSLPREMQCLFHRLGDMEVTTPVEGIKTQGSGKKSDMMSLPS</sequence>
<name>A0ABR4AUF0_9LECA</name>
<evidence type="ECO:0000313" key="2">
    <source>
        <dbReference type="EMBL" id="KAL2048361.1"/>
    </source>
</evidence>
<dbReference type="EMBL" id="JBEFKJ010000001">
    <property type="protein sequence ID" value="KAL2048361.1"/>
    <property type="molecule type" value="Genomic_DNA"/>
</dbReference>
<keyword evidence="3" id="KW-1185">Reference proteome</keyword>
<evidence type="ECO:0000256" key="1">
    <source>
        <dbReference type="SAM" id="MobiDB-lite"/>
    </source>
</evidence>
<dbReference type="Proteomes" id="UP001590950">
    <property type="component" value="Unassembled WGS sequence"/>
</dbReference>
<dbReference type="PANTHER" id="PTHR35179:SF2">
    <property type="entry name" value="START DOMAIN-CONTAINING PROTEIN"/>
    <property type="match status" value="1"/>
</dbReference>
<gene>
    <name evidence="2" type="ORF">N7G274_000272</name>
</gene>
<accession>A0ABR4AUF0</accession>